<gene>
    <name evidence="1" type="ORF">HNQ43_000822</name>
</gene>
<comment type="caution">
    <text evidence="1">The sequence shown here is derived from an EMBL/GenBank/DDBJ whole genome shotgun (WGS) entry which is preliminary data.</text>
</comment>
<accession>A0A7W8FWM4</accession>
<dbReference type="RefSeq" id="WP_183375059.1">
    <property type="nucleotide sequence ID" value="NZ_CAWVLV010000036.1"/>
</dbReference>
<dbReference type="AlphaFoldDB" id="A0A7W8FWM4"/>
<protein>
    <submittedName>
        <fullName evidence="1">Uncharacterized protein</fullName>
    </submittedName>
</protein>
<organism evidence="1 2">
    <name type="scientific">Faecalicoccus acidiformans</name>
    <dbReference type="NCBI Taxonomy" id="915173"/>
    <lineage>
        <taxon>Bacteria</taxon>
        <taxon>Bacillati</taxon>
        <taxon>Bacillota</taxon>
        <taxon>Erysipelotrichia</taxon>
        <taxon>Erysipelotrichales</taxon>
        <taxon>Erysipelotrichaceae</taxon>
        <taxon>Faecalicoccus</taxon>
    </lineage>
</organism>
<dbReference type="EMBL" id="JACHHD010000006">
    <property type="protein sequence ID" value="MBB5184779.1"/>
    <property type="molecule type" value="Genomic_DNA"/>
</dbReference>
<proteinExistence type="predicted"/>
<name>A0A7W8FWM4_9FIRM</name>
<dbReference type="Proteomes" id="UP000521313">
    <property type="component" value="Unassembled WGS sequence"/>
</dbReference>
<evidence type="ECO:0000313" key="2">
    <source>
        <dbReference type="Proteomes" id="UP000521313"/>
    </source>
</evidence>
<evidence type="ECO:0000313" key="1">
    <source>
        <dbReference type="EMBL" id="MBB5184779.1"/>
    </source>
</evidence>
<sequence length="347" mass="40303">MSALENAKRFWKDFSKREPEIKKALINEDYEKCQELILDLDEYAYAHFGCHFFVDNAYSDFEMTWDTGPNKTTQYLASMVCETAPVSIQKSWILQPFLPPLSQKAIQAQVQIKDEIYSLTDFLLFYEPQEAQNTWKCWIYCPGFSLIPNAENKREMSIYLLEMALGQCAYEAYVGEVDSLDAPDPNRAFCNLVDAYETFMDQVEKKGWKTYSSPLDIYSVYQPIKEIADDSFRKDMKFLFTTHPLFTEDTIEGNSDVLKDLEAKEGEFGTIYYGNLFGSREDALFRQQLSMQLGKAFTPYAKVIAGSIGKSFSYIDVIVFDREQFNLGLQKIQKKLDKQVKLYYQKF</sequence>
<reference evidence="1 2" key="1">
    <citation type="submission" date="2020-08" db="EMBL/GenBank/DDBJ databases">
        <title>Genomic Encyclopedia of Type Strains, Phase IV (KMG-IV): sequencing the most valuable type-strain genomes for metagenomic binning, comparative biology and taxonomic classification.</title>
        <authorList>
            <person name="Goeker M."/>
        </authorList>
    </citation>
    <scope>NUCLEOTIDE SEQUENCE [LARGE SCALE GENOMIC DNA]</scope>
    <source>
        <strain evidence="1 2">DSM 26963</strain>
    </source>
</reference>